<dbReference type="PROSITE" id="PS00383">
    <property type="entry name" value="TYR_PHOSPHATASE_1"/>
    <property type="match status" value="1"/>
</dbReference>
<dbReference type="CDD" id="cd07895">
    <property type="entry name" value="Adenylation_mRNA_capping"/>
    <property type="match status" value="1"/>
</dbReference>
<dbReference type="GO" id="GO:0004484">
    <property type="term" value="F:mRNA guanylyltransferase activity"/>
    <property type="evidence" value="ECO:0007669"/>
    <property type="project" value="UniProtKB-UniRule"/>
</dbReference>
<dbReference type="GO" id="GO:0006370">
    <property type="term" value="P:7-methylguanosine mRNA capping"/>
    <property type="evidence" value="ECO:0007669"/>
    <property type="project" value="UniProtKB-UniRule"/>
</dbReference>
<comment type="catalytic activity">
    <reaction evidence="9">
        <text>a 5'-end diphospho-ribonucleoside in mRNA + GTP + H(+) = a 5'-end (5'-triphosphoguanosine)-ribonucleoside in mRNA + diphosphate</text>
        <dbReference type="Rhea" id="RHEA:67012"/>
        <dbReference type="Rhea" id="RHEA-COMP:17165"/>
        <dbReference type="Rhea" id="RHEA-COMP:17166"/>
        <dbReference type="ChEBI" id="CHEBI:15378"/>
        <dbReference type="ChEBI" id="CHEBI:33019"/>
        <dbReference type="ChEBI" id="CHEBI:37565"/>
        <dbReference type="ChEBI" id="CHEBI:167616"/>
        <dbReference type="ChEBI" id="CHEBI:167617"/>
        <dbReference type="EC" id="2.7.7.50"/>
    </reaction>
    <physiologicalReaction direction="left-to-right" evidence="9">
        <dbReference type="Rhea" id="RHEA:67013"/>
    </physiologicalReaction>
</comment>
<evidence type="ECO:0000256" key="9">
    <source>
        <dbReference type="ARBA" id="ARBA00044624"/>
    </source>
</evidence>
<feature type="binding site" evidence="13">
    <location>
        <position position="249"/>
    </location>
    <ligand>
        <name>GTP</name>
        <dbReference type="ChEBI" id="CHEBI:37565"/>
    </ligand>
</feature>
<keyword evidence="7 10" id="KW-0342">GTP-binding</keyword>
<comment type="similarity">
    <text evidence="10">In the C-terminal section; belongs to the eukaryotic GTase family.</text>
</comment>
<keyword evidence="5 10" id="KW-0547">Nucleotide-binding</keyword>
<dbReference type="Pfam" id="PF00782">
    <property type="entry name" value="DSPc"/>
    <property type="match status" value="1"/>
</dbReference>
<dbReference type="InterPro" id="IPR013846">
    <property type="entry name" value="mRNA_cap_enzyme_C"/>
</dbReference>
<dbReference type="InterPro" id="IPR012340">
    <property type="entry name" value="NA-bd_OB-fold"/>
</dbReference>
<dbReference type="Gene3D" id="2.40.50.140">
    <property type="entry name" value="Nucleic acid-binding proteins"/>
    <property type="match status" value="1"/>
</dbReference>
<dbReference type="GO" id="GO:0004651">
    <property type="term" value="F:polynucleotide 5'-phosphatase activity"/>
    <property type="evidence" value="ECO:0007669"/>
    <property type="project" value="UniProtKB-UniRule"/>
</dbReference>
<keyword evidence="16" id="KW-1185">Reference proteome</keyword>
<dbReference type="Gene3D" id="4.10.87.10">
    <property type="entry name" value="mRNA Capping Enzyme, domain 3"/>
    <property type="match status" value="1"/>
</dbReference>
<evidence type="ECO:0000256" key="13">
    <source>
        <dbReference type="PIRSR" id="PIRSR036958-3"/>
    </source>
</evidence>
<keyword evidence="8 10" id="KW-0539">Nucleus</keyword>
<dbReference type="AlphaFoldDB" id="A0A915D0M5"/>
<evidence type="ECO:0000313" key="16">
    <source>
        <dbReference type="Proteomes" id="UP000887574"/>
    </source>
</evidence>
<keyword evidence="4 10" id="KW-0548">Nucleotidyltransferase</keyword>
<dbReference type="InterPro" id="IPR000340">
    <property type="entry name" value="Dual-sp_phosphatase_cat-dom"/>
</dbReference>
<evidence type="ECO:0000256" key="12">
    <source>
        <dbReference type="PIRSR" id="PIRSR036958-2"/>
    </source>
</evidence>
<dbReference type="Pfam" id="PF03919">
    <property type="entry name" value="mRNA_cap_C"/>
    <property type="match status" value="1"/>
</dbReference>
<dbReference type="InterPro" id="IPR029021">
    <property type="entry name" value="Prot-tyrosine_phosphatase-like"/>
</dbReference>
<evidence type="ECO:0000256" key="3">
    <source>
        <dbReference type="ARBA" id="ARBA00022679"/>
    </source>
</evidence>
<feature type="active site" description="Phosphocysteine intermediate" evidence="11">
    <location>
        <position position="62"/>
    </location>
</feature>
<protein>
    <recommendedName>
        <fullName evidence="10">mRNA-capping enzyme</fullName>
    </recommendedName>
    <domain>
        <recommendedName>
            <fullName evidence="10">mRNA 5'-triphosphate monophosphatase</fullName>
            <ecNumber evidence="10">3.6.1.74</ecNumber>
        </recommendedName>
        <alternativeName>
            <fullName evidence="10">mRNA 5'-phosphatase</fullName>
        </alternativeName>
    </domain>
    <domain>
        <recommendedName>
            <fullName evidence="10">mRNA guanylyltransferase</fullName>
            <ecNumber evidence="10">2.7.7.50</ecNumber>
        </recommendedName>
        <alternativeName>
            <fullName evidence="10">GTP--RNA guanylyltransferase</fullName>
            <shortName evidence="10">GTase</shortName>
        </alternativeName>
    </domain>
</protein>
<feature type="region of interest" description="Disordered" evidence="14">
    <location>
        <begin position="152"/>
        <end position="172"/>
    </location>
</feature>
<dbReference type="GO" id="GO:0005524">
    <property type="term" value="F:ATP binding"/>
    <property type="evidence" value="ECO:0007669"/>
    <property type="project" value="InterPro"/>
</dbReference>
<comment type="function">
    <text evidence="10">Bifunctional mRNA-capping enzyme exhibiting RNA 5'-triphosphate monophosphatase activity in the N-terminal part and mRNA guanylyltransferase activity in the C-terminal part. Catalyzes the first two steps of cap formation: by removing the gamma-phosphate from the 5'-triphosphate end of nascent mRNA to yield a diphosphate end, and by transferring the GMP moiety of GTP to the 5'-diphosphate terminus of RNA via a covalent enzyme-GMP reaction intermediate.</text>
</comment>
<dbReference type="InterPro" id="IPR000387">
    <property type="entry name" value="Tyr_Pase_dom"/>
</dbReference>
<evidence type="ECO:0000256" key="10">
    <source>
        <dbReference type="PIRNR" id="PIRNR036958"/>
    </source>
</evidence>
<evidence type="ECO:0000256" key="14">
    <source>
        <dbReference type="SAM" id="MobiDB-lite"/>
    </source>
</evidence>
<dbReference type="WBParaSite" id="jg14134">
    <property type="protein sequence ID" value="jg14134"/>
    <property type="gene ID" value="jg14134"/>
</dbReference>
<dbReference type="SUPFAM" id="SSF50249">
    <property type="entry name" value="Nucleic acid-binding proteins"/>
    <property type="match status" value="1"/>
</dbReference>
<dbReference type="Gene3D" id="3.90.190.10">
    <property type="entry name" value="Protein tyrosine phosphatase superfamily"/>
    <property type="match status" value="1"/>
</dbReference>
<feature type="domain" description="Tyrosine specific protein phosphatases" evidence="15">
    <location>
        <begin position="40"/>
        <end position="107"/>
    </location>
</feature>
<keyword evidence="3 10" id="KW-0808">Transferase</keyword>
<dbReference type="EC" id="3.6.1.74" evidence="10"/>
<evidence type="ECO:0000313" key="17">
    <source>
        <dbReference type="WBParaSite" id="jg14134"/>
    </source>
</evidence>
<dbReference type="EC" id="2.7.7.50" evidence="10"/>
<dbReference type="GO" id="GO:0140818">
    <property type="term" value="F:mRNA 5'-triphosphate monophosphatase activity"/>
    <property type="evidence" value="ECO:0007669"/>
    <property type="project" value="UniProtKB-EC"/>
</dbReference>
<accession>A0A915D0M5</accession>
<feature type="binding site" evidence="13">
    <location>
        <begin position="386"/>
        <end position="388"/>
    </location>
    <ligand>
        <name>GTP</name>
        <dbReference type="ChEBI" id="CHEBI:37565"/>
    </ligand>
</feature>
<dbReference type="Pfam" id="PF01331">
    <property type="entry name" value="mRNA_cap_enzyme"/>
    <property type="match status" value="1"/>
</dbReference>
<keyword evidence="2 10" id="KW-0507">mRNA processing</keyword>
<dbReference type="PANTHER" id="PTHR10367:SF17">
    <property type="entry name" value="MRNA-CAPPING ENZYME"/>
    <property type="match status" value="1"/>
</dbReference>
<dbReference type="GO" id="GO:0005525">
    <property type="term" value="F:GTP binding"/>
    <property type="evidence" value="ECO:0007669"/>
    <property type="project" value="UniProtKB-UniRule"/>
</dbReference>
<evidence type="ECO:0000256" key="1">
    <source>
        <dbReference type="ARBA" id="ARBA00004123"/>
    </source>
</evidence>
<evidence type="ECO:0000256" key="4">
    <source>
        <dbReference type="ARBA" id="ARBA00022695"/>
    </source>
</evidence>
<dbReference type="Proteomes" id="UP000887574">
    <property type="component" value="Unplaced"/>
</dbReference>
<organism evidence="16 17">
    <name type="scientific">Ditylenchus dipsaci</name>
    <dbReference type="NCBI Taxonomy" id="166011"/>
    <lineage>
        <taxon>Eukaryota</taxon>
        <taxon>Metazoa</taxon>
        <taxon>Ecdysozoa</taxon>
        <taxon>Nematoda</taxon>
        <taxon>Chromadorea</taxon>
        <taxon>Rhabditida</taxon>
        <taxon>Tylenchina</taxon>
        <taxon>Tylenchomorpha</taxon>
        <taxon>Sphaerularioidea</taxon>
        <taxon>Anguinidae</taxon>
        <taxon>Anguininae</taxon>
        <taxon>Ditylenchus</taxon>
    </lineage>
</organism>
<proteinExistence type="inferred from homology"/>
<dbReference type="InterPro" id="IPR017074">
    <property type="entry name" value="mRNA_cap_enz_bifunc"/>
</dbReference>
<evidence type="ECO:0000256" key="2">
    <source>
        <dbReference type="ARBA" id="ARBA00022664"/>
    </source>
</evidence>
<feature type="active site" description="N6-GMP-lysine intermediate" evidence="12">
    <location>
        <position position="244"/>
    </location>
</feature>
<dbReference type="InterPro" id="IPR051029">
    <property type="entry name" value="mRNA_Capping_Enz/RNA_Phosphat"/>
</dbReference>
<evidence type="ECO:0000256" key="5">
    <source>
        <dbReference type="ARBA" id="ARBA00022741"/>
    </source>
</evidence>
<evidence type="ECO:0000256" key="7">
    <source>
        <dbReference type="ARBA" id="ARBA00023134"/>
    </source>
</evidence>
<dbReference type="SUPFAM" id="SSF56091">
    <property type="entry name" value="DNA ligase/mRNA capping enzyme, catalytic domain"/>
    <property type="match status" value="1"/>
</dbReference>
<comment type="catalytic activity">
    <reaction evidence="10">
        <text>a 5'-end triphospho-ribonucleoside in mRNA + H2O = a 5'-end diphospho-ribonucleoside in mRNA + phosphate + H(+)</text>
        <dbReference type="Rhea" id="RHEA:67004"/>
        <dbReference type="Rhea" id="RHEA-COMP:17164"/>
        <dbReference type="Rhea" id="RHEA-COMP:17165"/>
        <dbReference type="ChEBI" id="CHEBI:15377"/>
        <dbReference type="ChEBI" id="CHEBI:15378"/>
        <dbReference type="ChEBI" id="CHEBI:43474"/>
        <dbReference type="ChEBI" id="CHEBI:167616"/>
        <dbReference type="ChEBI" id="CHEBI:167618"/>
        <dbReference type="EC" id="3.6.1.74"/>
    </reaction>
</comment>
<comment type="subcellular location">
    <subcellularLocation>
        <location evidence="1 10">Nucleus</location>
    </subcellularLocation>
</comment>
<feature type="binding site" evidence="13">
    <location>
        <begin position="458"/>
        <end position="463"/>
    </location>
    <ligand>
        <name>GTP</name>
        <dbReference type="ChEBI" id="CHEBI:37565"/>
    </ligand>
</feature>
<evidence type="ECO:0000256" key="6">
    <source>
        <dbReference type="ARBA" id="ARBA00023042"/>
    </source>
</evidence>
<feature type="binding site" evidence="13">
    <location>
        <begin position="292"/>
        <end position="294"/>
    </location>
    <ligand>
        <name>GTP</name>
        <dbReference type="ChEBI" id="CHEBI:37565"/>
    </ligand>
</feature>
<reference evidence="17" key="1">
    <citation type="submission" date="2022-11" db="UniProtKB">
        <authorList>
            <consortium name="WormBaseParasite"/>
        </authorList>
    </citation>
    <scope>IDENTIFICATION</scope>
</reference>
<dbReference type="InterPro" id="IPR001339">
    <property type="entry name" value="mRNA_cap_enzyme_adenylation"/>
</dbReference>
<dbReference type="PANTHER" id="PTHR10367">
    <property type="entry name" value="MRNA-CAPPING ENZYME"/>
    <property type="match status" value="1"/>
</dbReference>
<dbReference type="PROSITE" id="PS50056">
    <property type="entry name" value="TYR_PHOSPHATASE_2"/>
    <property type="match status" value="1"/>
</dbReference>
<keyword evidence="10" id="KW-0378">Hydrolase</keyword>
<evidence type="ECO:0000256" key="8">
    <source>
        <dbReference type="ARBA" id="ARBA00023242"/>
    </source>
</evidence>
<dbReference type="GO" id="GO:0005634">
    <property type="term" value="C:nucleus"/>
    <property type="evidence" value="ECO:0007669"/>
    <property type="project" value="UniProtKB-SubCell"/>
</dbReference>
<dbReference type="InterPro" id="IPR016130">
    <property type="entry name" value="Tyr_Pase_AS"/>
</dbReference>
<comment type="similarity">
    <text evidence="10">In the N-terminal section; belongs to the non-receptor class of the protein-tyrosine phosphatase family.</text>
</comment>
<dbReference type="FunFam" id="2.40.50.140:FF:000291">
    <property type="entry name" value="mRNA-capping enzyme"/>
    <property type="match status" value="1"/>
</dbReference>
<evidence type="ECO:0000256" key="11">
    <source>
        <dbReference type="PIRSR" id="PIRSR036958-1"/>
    </source>
</evidence>
<name>A0A915D0M5_9BILA</name>
<keyword evidence="6 10" id="KW-0506">mRNA capping</keyword>
<sequence length="503" mass="58094">MDFTKTSRYYDRQQVEKNCCIYKKMPMEGHGQTPTEEETREFIECVNAFFENNPSDIVALHCTHGFNRTGFLIVAYLVDQCSYAVDMAIEEFASARPNGIYKEDYLKELCKRYGDEEDVIQPPGRPLWEEGPIAEDEYCNGAPIHFVEETHASSLPSTSHANPSTLTNGTKQNGTVKRFMDGLVPGVTYVEDEEERVYLQGKTREYCNYKGKGFPGSQPVSLEHSPQKDNLRFLSEQPYMVSWKADGVRYLVLIEGENQVYAFDRDNNVFKIPNVTFLHRKLSRHLRNTLVDAEMIIDKVQENGKVVDTPRLLIYDIIRFEDQDKGKIRREKEPMSIRRKDFFLLIATPKFFDQKFLKSIGHEIDGLIFQPVNLPYHPGRCDMLLKWKPPGLCTIDFKLDIRKVQKQGELPEWVGNLHVLHTELPFGRIKVTKDLKQYDQKIVECKLNPATQLWEFLRERTDKSFPNALTTAMSVCSTIRYPVSKDALLNFIIQKGCKINESG</sequence>
<dbReference type="PIRSF" id="PIRSF036958">
    <property type="entry name" value="mRNA_capping_HCE"/>
    <property type="match status" value="1"/>
</dbReference>
<feature type="binding site" evidence="13">
    <location>
        <position position="265"/>
    </location>
    <ligand>
        <name>GTP</name>
        <dbReference type="ChEBI" id="CHEBI:37565"/>
    </ligand>
</feature>
<dbReference type="SUPFAM" id="SSF52799">
    <property type="entry name" value="(Phosphotyrosine protein) phosphatases II"/>
    <property type="match status" value="1"/>
</dbReference>
<dbReference type="Gene3D" id="3.30.470.30">
    <property type="entry name" value="DNA ligase/mRNA capping enzyme"/>
    <property type="match status" value="1"/>
</dbReference>
<dbReference type="GO" id="GO:0004721">
    <property type="term" value="F:phosphoprotein phosphatase activity"/>
    <property type="evidence" value="ECO:0007669"/>
    <property type="project" value="UniProtKB-UniRule"/>
</dbReference>
<evidence type="ECO:0000259" key="15">
    <source>
        <dbReference type="PROSITE" id="PS50056"/>
    </source>
</evidence>